<dbReference type="SMART" id="SM01121">
    <property type="entry name" value="Dak1_2"/>
    <property type="match status" value="1"/>
</dbReference>
<reference evidence="3 4" key="1">
    <citation type="submission" date="2017-05" db="EMBL/GenBank/DDBJ databases">
        <authorList>
            <person name="Song R."/>
            <person name="Chenine A.L."/>
            <person name="Ruprecht R.M."/>
        </authorList>
    </citation>
    <scope>NUCLEOTIDE SEQUENCE [LARGE SCALE GENOMIC DNA]</scope>
    <source>
        <strain evidence="3 4">PSBB019</strain>
    </source>
</reference>
<evidence type="ECO:0000256" key="1">
    <source>
        <dbReference type="SAM" id="MobiDB-lite"/>
    </source>
</evidence>
<dbReference type="EMBL" id="CP021383">
    <property type="protein sequence ID" value="ARU50281.1"/>
    <property type="molecule type" value="Genomic_DNA"/>
</dbReference>
<dbReference type="KEGG" id="cceu:CBR64_00890"/>
<dbReference type="PANTHER" id="PTHR33434:SF4">
    <property type="entry name" value="PHOSPHATASE PROTEIN"/>
    <property type="match status" value="1"/>
</dbReference>
<feature type="region of interest" description="Disordered" evidence="1">
    <location>
        <begin position="20"/>
        <end position="44"/>
    </location>
</feature>
<dbReference type="AlphaFoldDB" id="A0A1Y0HQA0"/>
<dbReference type="Pfam" id="PF21645">
    <property type="entry name" value="FakA-like_M"/>
    <property type="match status" value="1"/>
</dbReference>
<name>A0A1Y0HQA0_CELCE</name>
<proteinExistence type="predicted"/>
<evidence type="ECO:0000313" key="3">
    <source>
        <dbReference type="EMBL" id="ARU50281.1"/>
    </source>
</evidence>
<organism evidence="3 4">
    <name type="scientific">Cellulosimicrobium cellulans</name>
    <name type="common">Arthrobacter luteus</name>
    <dbReference type="NCBI Taxonomy" id="1710"/>
    <lineage>
        <taxon>Bacteria</taxon>
        <taxon>Bacillati</taxon>
        <taxon>Actinomycetota</taxon>
        <taxon>Actinomycetes</taxon>
        <taxon>Micrococcales</taxon>
        <taxon>Promicromonosporaceae</taxon>
        <taxon>Cellulosimicrobium</taxon>
    </lineage>
</organism>
<feature type="domain" description="DhaL" evidence="2">
    <location>
        <begin position="52"/>
        <end position="255"/>
    </location>
</feature>
<dbReference type="InterPro" id="IPR004007">
    <property type="entry name" value="DhaL_dom"/>
</dbReference>
<dbReference type="InterPro" id="IPR033470">
    <property type="entry name" value="FakA-like_C"/>
</dbReference>
<dbReference type="PANTHER" id="PTHR33434">
    <property type="entry name" value="DEGV DOMAIN-CONTAINING PROTEIN DR_1986-RELATED"/>
    <property type="match status" value="1"/>
</dbReference>
<sequence>MAHRAPRRRARLTTVVPTARGAVRPPGRPARSPPSARSRTDVSPGADVVDAVAVVAWGHGGVRALAAARESLDRVNVFPVADADTGTNMYLTLLDAVRALPAGDAAGAADEGTAGGAGDLLVRLARGALVGARGNSGVILSEYLRGLALALAEHRTVTGAALATGLDHAARTARGAVARPAPGTILTAADAAARAAGAATEGPGASSPAVVAAAARDGARAAALRSTGELDVLARAQVLDAGALGLVLVLGALVAALDARAPGSAPGDDAAASGTVPVRALGGHDDARSAGAGVSEVLGMMAGMVPVPGSPGAAGAGPQADHEGGEFEVMYVVDVPVGGPAHPAGGPVADPAEPLRAELARIGDSVVVVGGPGDHGSGLWQAHVHTDDPMAAVAVGRAALATVRSARDDRTEDPTPTAGDDVVLRQVRVRHLPGRHEQGHVLDTAADGPHDAEAGAPAAAGGPGLVAVTAAPGLVADLARAGAVVLLREGPGPLDLTALRRVAVDARATHVALLPGADLAEDDVAALRATLRDDGVETLEVLPASTDVHVAVALAAAQLVEPAAAQRLDAARSALAAVRWARLGATGVPASELVQRLTDLLRPLLAPLGALVTVLADDDVPAVALDALAAHATEGGAEVVLLRSGRDGGVVTVAVEGPEAEGDDREDTVEAER</sequence>
<dbReference type="SUPFAM" id="SSF101473">
    <property type="entry name" value="DhaL-like"/>
    <property type="match status" value="1"/>
</dbReference>
<evidence type="ECO:0000259" key="2">
    <source>
        <dbReference type="PROSITE" id="PS51480"/>
    </source>
</evidence>
<dbReference type="Pfam" id="PF02734">
    <property type="entry name" value="Dak2"/>
    <property type="match status" value="1"/>
</dbReference>
<dbReference type="SMART" id="SM01120">
    <property type="entry name" value="Dak2"/>
    <property type="match status" value="1"/>
</dbReference>
<dbReference type="PROSITE" id="PS51480">
    <property type="entry name" value="DHAL"/>
    <property type="match status" value="1"/>
</dbReference>
<gene>
    <name evidence="3" type="ORF">CBR64_00890</name>
</gene>
<dbReference type="InterPro" id="IPR036117">
    <property type="entry name" value="DhaL_dom_sf"/>
</dbReference>
<feature type="region of interest" description="Disordered" evidence="1">
    <location>
        <begin position="436"/>
        <end position="458"/>
    </location>
</feature>
<dbReference type="InterPro" id="IPR050270">
    <property type="entry name" value="DegV_domain_contain"/>
</dbReference>
<feature type="compositionally biased region" description="Low complexity" evidence="1">
    <location>
        <begin position="33"/>
        <end position="44"/>
    </location>
</feature>
<dbReference type="GO" id="GO:0006071">
    <property type="term" value="P:glycerol metabolic process"/>
    <property type="evidence" value="ECO:0007669"/>
    <property type="project" value="InterPro"/>
</dbReference>
<dbReference type="Proteomes" id="UP000196228">
    <property type="component" value="Chromosome"/>
</dbReference>
<evidence type="ECO:0000313" key="4">
    <source>
        <dbReference type="Proteomes" id="UP000196228"/>
    </source>
</evidence>
<dbReference type="GO" id="GO:0004371">
    <property type="term" value="F:glycerone kinase activity"/>
    <property type="evidence" value="ECO:0007669"/>
    <property type="project" value="InterPro"/>
</dbReference>
<accession>A0A1Y0HQA0</accession>
<protein>
    <recommendedName>
        <fullName evidence="2">DhaL domain-containing protein</fullName>
    </recommendedName>
</protein>
<dbReference type="InterPro" id="IPR048394">
    <property type="entry name" value="FakA-like_M"/>
</dbReference>
<dbReference type="OrthoDB" id="9760324at2"/>
<dbReference type="Gene3D" id="1.25.40.340">
    <property type="match status" value="1"/>
</dbReference>